<dbReference type="Proteomes" id="UP000673691">
    <property type="component" value="Unassembled WGS sequence"/>
</dbReference>
<feature type="region of interest" description="Disordered" evidence="1">
    <location>
        <begin position="1"/>
        <end position="40"/>
    </location>
</feature>
<feature type="region of interest" description="Disordered" evidence="1">
    <location>
        <begin position="99"/>
        <end position="143"/>
    </location>
</feature>
<gene>
    <name evidence="2" type="ORF">BJ554DRAFT_5113</name>
</gene>
<keyword evidence="3" id="KW-1185">Reference proteome</keyword>
<evidence type="ECO:0000256" key="1">
    <source>
        <dbReference type="SAM" id="MobiDB-lite"/>
    </source>
</evidence>
<dbReference type="AlphaFoldDB" id="A0A8H8DE56"/>
<accession>A0A8H8DE56</accession>
<dbReference type="EMBL" id="JAEFCI010013343">
    <property type="protein sequence ID" value="KAG5455465.1"/>
    <property type="molecule type" value="Genomic_DNA"/>
</dbReference>
<feature type="compositionally biased region" description="Polar residues" evidence="1">
    <location>
        <begin position="114"/>
        <end position="127"/>
    </location>
</feature>
<feature type="compositionally biased region" description="Basic and acidic residues" evidence="1">
    <location>
        <begin position="133"/>
        <end position="143"/>
    </location>
</feature>
<organism evidence="2 3">
    <name type="scientific">Olpidium bornovanus</name>
    <dbReference type="NCBI Taxonomy" id="278681"/>
    <lineage>
        <taxon>Eukaryota</taxon>
        <taxon>Fungi</taxon>
        <taxon>Fungi incertae sedis</taxon>
        <taxon>Olpidiomycota</taxon>
        <taxon>Olpidiomycotina</taxon>
        <taxon>Olpidiomycetes</taxon>
        <taxon>Olpidiales</taxon>
        <taxon>Olpidiaceae</taxon>
        <taxon>Olpidium</taxon>
    </lineage>
</organism>
<protein>
    <submittedName>
        <fullName evidence="2">Uncharacterized protein</fullName>
    </submittedName>
</protein>
<name>A0A8H8DE56_9FUNG</name>
<evidence type="ECO:0000313" key="2">
    <source>
        <dbReference type="EMBL" id="KAG5455465.1"/>
    </source>
</evidence>
<proteinExistence type="predicted"/>
<evidence type="ECO:0000313" key="3">
    <source>
        <dbReference type="Proteomes" id="UP000673691"/>
    </source>
</evidence>
<reference evidence="2 3" key="1">
    <citation type="journal article" name="Sci. Rep.">
        <title>Genome-scale phylogenetic analyses confirm Olpidium as the closest living zoosporic fungus to the non-flagellated, terrestrial fungi.</title>
        <authorList>
            <person name="Chang Y."/>
            <person name="Rochon D."/>
            <person name="Sekimoto S."/>
            <person name="Wang Y."/>
            <person name="Chovatia M."/>
            <person name="Sandor L."/>
            <person name="Salamov A."/>
            <person name="Grigoriev I.V."/>
            <person name="Stajich J.E."/>
            <person name="Spatafora J.W."/>
        </authorList>
    </citation>
    <scope>NUCLEOTIDE SEQUENCE [LARGE SCALE GENOMIC DNA]</scope>
    <source>
        <strain evidence="2">S191</strain>
    </source>
</reference>
<feature type="compositionally biased region" description="Polar residues" evidence="1">
    <location>
        <begin position="13"/>
        <end position="23"/>
    </location>
</feature>
<sequence length="143" mass="14782">MTVYPGSLVRKVQASTPSAQGGRSSKADVSRTLDLSGIGGGITPIRGRRSTLASISVGTPLESPVVVGFREVNDENNCFEDAAGASQAQPQPETTICYTPMGGGKGRAAGTSGWNVNSPLPPRSNNLGKRRCASRETEGGSDF</sequence>
<comment type="caution">
    <text evidence="2">The sequence shown here is derived from an EMBL/GenBank/DDBJ whole genome shotgun (WGS) entry which is preliminary data.</text>
</comment>